<feature type="compositionally biased region" description="Basic and acidic residues" evidence="1">
    <location>
        <begin position="80"/>
        <end position="102"/>
    </location>
</feature>
<protein>
    <submittedName>
        <fullName evidence="2">Uncharacterized protein</fullName>
    </submittedName>
</protein>
<comment type="caution">
    <text evidence="2">The sequence shown here is derived from an EMBL/GenBank/DDBJ whole genome shotgun (WGS) entry which is preliminary data.</text>
</comment>
<keyword evidence="3" id="KW-1185">Reference proteome</keyword>
<evidence type="ECO:0000313" key="3">
    <source>
        <dbReference type="Proteomes" id="UP000607653"/>
    </source>
</evidence>
<sequence length="170" mass="19228">MDANFVFEAPSDRELENEEEEESETQKSQSPWEFSAYSESVAEEHARRSTTSIDFKISRAREECSIPLLNHSDDNSTESEPDKQENYKPKEGDDNKNVRDSKSFFAPSDGAQRIGPNFTGDGPKMARGQLDELALGLKKNSQLLSGQNRIHLVLNRFGPDPIYIIHICHI</sequence>
<evidence type="ECO:0000313" key="2">
    <source>
        <dbReference type="EMBL" id="DAD41635.1"/>
    </source>
</evidence>
<dbReference type="AlphaFoldDB" id="A0A822ZDW9"/>
<name>A0A822ZDW9_NELNU</name>
<reference evidence="2 3" key="1">
    <citation type="journal article" date="2020" name="Mol. Biol. Evol.">
        <title>Distinct Expression and Methylation Patterns for Genes with Different Fates following a Single Whole-Genome Duplication in Flowering Plants.</title>
        <authorList>
            <person name="Shi T."/>
            <person name="Rahmani R.S."/>
            <person name="Gugger P.F."/>
            <person name="Wang M."/>
            <person name="Li H."/>
            <person name="Zhang Y."/>
            <person name="Li Z."/>
            <person name="Wang Q."/>
            <person name="Van de Peer Y."/>
            <person name="Marchal K."/>
            <person name="Chen J."/>
        </authorList>
    </citation>
    <scope>NUCLEOTIDE SEQUENCE [LARGE SCALE GENOMIC DNA]</scope>
    <source>
        <tissue evidence="2">Leaf</tissue>
    </source>
</reference>
<gene>
    <name evidence="2" type="ORF">HUJ06_015958</name>
</gene>
<feature type="region of interest" description="Disordered" evidence="1">
    <location>
        <begin position="66"/>
        <end position="125"/>
    </location>
</feature>
<feature type="region of interest" description="Disordered" evidence="1">
    <location>
        <begin position="1"/>
        <end position="52"/>
    </location>
</feature>
<accession>A0A822ZDW9</accession>
<evidence type="ECO:0000256" key="1">
    <source>
        <dbReference type="SAM" id="MobiDB-lite"/>
    </source>
</evidence>
<proteinExistence type="predicted"/>
<dbReference type="EMBL" id="DUZY01000005">
    <property type="protein sequence ID" value="DAD41635.1"/>
    <property type="molecule type" value="Genomic_DNA"/>
</dbReference>
<organism evidence="2 3">
    <name type="scientific">Nelumbo nucifera</name>
    <name type="common">Sacred lotus</name>
    <dbReference type="NCBI Taxonomy" id="4432"/>
    <lineage>
        <taxon>Eukaryota</taxon>
        <taxon>Viridiplantae</taxon>
        <taxon>Streptophyta</taxon>
        <taxon>Embryophyta</taxon>
        <taxon>Tracheophyta</taxon>
        <taxon>Spermatophyta</taxon>
        <taxon>Magnoliopsida</taxon>
        <taxon>Proteales</taxon>
        <taxon>Nelumbonaceae</taxon>
        <taxon>Nelumbo</taxon>
    </lineage>
</organism>
<dbReference type="Proteomes" id="UP000607653">
    <property type="component" value="Unassembled WGS sequence"/>
</dbReference>